<name>A0A834YB96_TETSI</name>
<sequence>MEALLLLILLEPERRRSKIQRQGIGGPTPSFLYGNIPQMKKIQSGAAKASREDHHISHNWASSVFPYNEQTNTYVFMINWKHTDIVCNPHLGGEGDKHVDFIGFGETFVSTRGAWAFVWPGHSSLDWANMGPQKENHSS</sequence>
<keyword evidence="2" id="KW-1185">Reference proteome</keyword>
<accession>A0A834YB96</accession>
<gene>
    <name evidence="1" type="ORF">HHK36_028392</name>
</gene>
<protein>
    <submittedName>
        <fullName evidence="1">Uncharacterized protein</fullName>
    </submittedName>
</protein>
<evidence type="ECO:0000313" key="2">
    <source>
        <dbReference type="Proteomes" id="UP000655225"/>
    </source>
</evidence>
<dbReference type="Proteomes" id="UP000655225">
    <property type="component" value="Unassembled WGS sequence"/>
</dbReference>
<organism evidence="1 2">
    <name type="scientific">Tetracentron sinense</name>
    <name type="common">Spur-leaf</name>
    <dbReference type="NCBI Taxonomy" id="13715"/>
    <lineage>
        <taxon>Eukaryota</taxon>
        <taxon>Viridiplantae</taxon>
        <taxon>Streptophyta</taxon>
        <taxon>Embryophyta</taxon>
        <taxon>Tracheophyta</taxon>
        <taxon>Spermatophyta</taxon>
        <taxon>Magnoliopsida</taxon>
        <taxon>Trochodendrales</taxon>
        <taxon>Trochodendraceae</taxon>
        <taxon>Tetracentron</taxon>
    </lineage>
</organism>
<proteinExistence type="predicted"/>
<dbReference type="EMBL" id="JABCRI010000022">
    <property type="protein sequence ID" value="KAF8378966.1"/>
    <property type="molecule type" value="Genomic_DNA"/>
</dbReference>
<dbReference type="OrthoDB" id="1745788at2759"/>
<reference evidence="1 2" key="1">
    <citation type="submission" date="2020-04" db="EMBL/GenBank/DDBJ databases">
        <title>Plant Genome Project.</title>
        <authorList>
            <person name="Zhang R.-G."/>
        </authorList>
    </citation>
    <scope>NUCLEOTIDE SEQUENCE [LARGE SCALE GENOMIC DNA]</scope>
    <source>
        <strain evidence="1">YNK0</strain>
        <tissue evidence="1">Leaf</tissue>
    </source>
</reference>
<comment type="caution">
    <text evidence="1">The sequence shown here is derived from an EMBL/GenBank/DDBJ whole genome shotgun (WGS) entry which is preliminary data.</text>
</comment>
<evidence type="ECO:0000313" key="1">
    <source>
        <dbReference type="EMBL" id="KAF8378966.1"/>
    </source>
</evidence>
<dbReference type="AlphaFoldDB" id="A0A834YB96"/>